<reference evidence="2 3" key="1">
    <citation type="submission" date="2019-11" db="EMBL/GenBank/DDBJ databases">
        <title>Comparative genomics of hydrocarbon-degrading Desulfosarcina strains.</title>
        <authorList>
            <person name="Watanabe M."/>
            <person name="Kojima H."/>
            <person name="Fukui M."/>
        </authorList>
    </citation>
    <scope>NUCLEOTIDE SEQUENCE [LARGE SCALE GENOMIC DNA]</scope>
    <source>
        <strain evidence="2 3">PL12</strain>
    </source>
</reference>
<dbReference type="EMBL" id="AP021874">
    <property type="protein sequence ID" value="BBO70158.1"/>
    <property type="molecule type" value="Genomic_DNA"/>
</dbReference>
<dbReference type="AlphaFoldDB" id="A0A5K7YMW8"/>
<name>A0A5K7YMW8_9BACT</name>
<evidence type="ECO:0000313" key="3">
    <source>
        <dbReference type="Proteomes" id="UP000427906"/>
    </source>
</evidence>
<proteinExistence type="predicted"/>
<accession>A0A5K7YMW8</accession>
<protein>
    <recommendedName>
        <fullName evidence="1">Zinc finger Ogr/Delta-type domain-containing protein</fullName>
    </recommendedName>
</protein>
<dbReference type="KEGG" id="dalk:DSCA_40880"/>
<dbReference type="Pfam" id="PF04606">
    <property type="entry name" value="Ogr_Delta"/>
    <property type="match status" value="1"/>
</dbReference>
<keyword evidence="3" id="KW-1185">Reference proteome</keyword>
<sequence>MVDQNQPRCPHCDRKMNKWRVPLASTWVNDFFYVCFNDDCPYYVQGWRRLWEKQATRASYRCRLDPDTGKFSPLPVWSADALKEDIIPDDG</sequence>
<dbReference type="InterPro" id="IPR007684">
    <property type="entry name" value="Znf_Ogr/Delta"/>
</dbReference>
<evidence type="ECO:0000313" key="2">
    <source>
        <dbReference type="EMBL" id="BBO70158.1"/>
    </source>
</evidence>
<dbReference type="Proteomes" id="UP000427906">
    <property type="component" value="Chromosome"/>
</dbReference>
<evidence type="ECO:0000259" key="1">
    <source>
        <dbReference type="Pfam" id="PF04606"/>
    </source>
</evidence>
<organism evidence="2 3">
    <name type="scientific">Desulfosarcina alkanivorans</name>
    <dbReference type="NCBI Taxonomy" id="571177"/>
    <lineage>
        <taxon>Bacteria</taxon>
        <taxon>Pseudomonadati</taxon>
        <taxon>Thermodesulfobacteriota</taxon>
        <taxon>Desulfobacteria</taxon>
        <taxon>Desulfobacterales</taxon>
        <taxon>Desulfosarcinaceae</taxon>
        <taxon>Desulfosarcina</taxon>
    </lineage>
</organism>
<gene>
    <name evidence="2" type="ORF">DSCA_40880</name>
</gene>
<feature type="domain" description="Zinc finger Ogr/Delta-type" evidence="1">
    <location>
        <begin position="8"/>
        <end position="47"/>
    </location>
</feature>
<dbReference type="OrthoDB" id="598068at2"/>